<sequence>MHCCFQCNSYTEKHLCMFSSHPEGSEQLNNCSFQKSLILSIEALAQSLSRTCHELLACIYSHQHIPLSLNYHNHLLLNVHYLYPPLNHSEHPQKMSYSPFEVCPSF</sequence>
<dbReference type="PaxDb" id="39947-A0A0P0WVL9"/>
<gene>
    <name evidence="1" type="ordered locus">Os06g0275550</name>
    <name evidence="1" type="ORF">OSNPB_060275550</name>
</gene>
<dbReference type="Proteomes" id="UP000059680">
    <property type="component" value="Chromosome 6"/>
</dbReference>
<dbReference type="AlphaFoldDB" id="A0A0P0WVL9"/>
<name>A0A0P0WVL9_ORYSJ</name>
<keyword evidence="2" id="KW-1185">Reference proteome</keyword>
<dbReference type="EMBL" id="AP014962">
    <property type="protein sequence ID" value="BAS97227.1"/>
    <property type="molecule type" value="Genomic_DNA"/>
</dbReference>
<dbReference type="Gramene" id="Os06t0275550-00">
    <property type="protein sequence ID" value="Os06t0275550-00"/>
    <property type="gene ID" value="Os06g0275550"/>
</dbReference>
<proteinExistence type="predicted"/>
<protein>
    <submittedName>
        <fullName evidence="1">Os06g0275550 protein</fullName>
    </submittedName>
</protein>
<evidence type="ECO:0000313" key="1">
    <source>
        <dbReference type="EMBL" id="BAS97227.1"/>
    </source>
</evidence>
<accession>A0A0P0WVL9</accession>
<evidence type="ECO:0000313" key="2">
    <source>
        <dbReference type="Proteomes" id="UP000059680"/>
    </source>
</evidence>
<reference evidence="2" key="1">
    <citation type="journal article" date="2005" name="Nature">
        <title>The map-based sequence of the rice genome.</title>
        <authorList>
            <consortium name="International rice genome sequencing project (IRGSP)"/>
            <person name="Matsumoto T."/>
            <person name="Wu J."/>
            <person name="Kanamori H."/>
            <person name="Katayose Y."/>
            <person name="Fujisawa M."/>
            <person name="Namiki N."/>
            <person name="Mizuno H."/>
            <person name="Yamamoto K."/>
            <person name="Antonio B.A."/>
            <person name="Baba T."/>
            <person name="Sakata K."/>
            <person name="Nagamura Y."/>
            <person name="Aoki H."/>
            <person name="Arikawa K."/>
            <person name="Arita K."/>
            <person name="Bito T."/>
            <person name="Chiden Y."/>
            <person name="Fujitsuka N."/>
            <person name="Fukunaka R."/>
            <person name="Hamada M."/>
            <person name="Harada C."/>
            <person name="Hayashi A."/>
            <person name="Hijishita S."/>
            <person name="Honda M."/>
            <person name="Hosokawa S."/>
            <person name="Ichikawa Y."/>
            <person name="Idonuma A."/>
            <person name="Iijima M."/>
            <person name="Ikeda M."/>
            <person name="Ikeno M."/>
            <person name="Ito K."/>
            <person name="Ito S."/>
            <person name="Ito T."/>
            <person name="Ito Y."/>
            <person name="Ito Y."/>
            <person name="Iwabuchi A."/>
            <person name="Kamiya K."/>
            <person name="Karasawa W."/>
            <person name="Kurita K."/>
            <person name="Katagiri S."/>
            <person name="Kikuta A."/>
            <person name="Kobayashi H."/>
            <person name="Kobayashi N."/>
            <person name="Machita K."/>
            <person name="Maehara T."/>
            <person name="Masukawa M."/>
            <person name="Mizubayashi T."/>
            <person name="Mukai Y."/>
            <person name="Nagasaki H."/>
            <person name="Nagata Y."/>
            <person name="Naito S."/>
            <person name="Nakashima M."/>
            <person name="Nakama Y."/>
            <person name="Nakamichi Y."/>
            <person name="Nakamura M."/>
            <person name="Meguro A."/>
            <person name="Negishi M."/>
            <person name="Ohta I."/>
            <person name="Ohta T."/>
            <person name="Okamoto M."/>
            <person name="Ono N."/>
            <person name="Saji S."/>
            <person name="Sakaguchi M."/>
            <person name="Sakai K."/>
            <person name="Shibata M."/>
            <person name="Shimokawa T."/>
            <person name="Song J."/>
            <person name="Takazaki Y."/>
            <person name="Terasawa K."/>
            <person name="Tsugane M."/>
            <person name="Tsuji K."/>
            <person name="Ueda S."/>
            <person name="Waki K."/>
            <person name="Yamagata H."/>
            <person name="Yamamoto M."/>
            <person name="Yamamoto S."/>
            <person name="Yamane H."/>
            <person name="Yoshiki S."/>
            <person name="Yoshihara R."/>
            <person name="Yukawa K."/>
            <person name="Zhong H."/>
            <person name="Yano M."/>
            <person name="Yuan Q."/>
            <person name="Ouyang S."/>
            <person name="Liu J."/>
            <person name="Jones K.M."/>
            <person name="Gansberger K."/>
            <person name="Moffat K."/>
            <person name="Hill J."/>
            <person name="Bera J."/>
            <person name="Fadrosh D."/>
            <person name="Jin S."/>
            <person name="Johri S."/>
            <person name="Kim M."/>
            <person name="Overton L."/>
            <person name="Reardon M."/>
            <person name="Tsitrin T."/>
            <person name="Vuong H."/>
            <person name="Weaver B."/>
            <person name="Ciecko A."/>
            <person name="Tallon L."/>
            <person name="Jackson J."/>
            <person name="Pai G."/>
            <person name="Aken S.V."/>
            <person name="Utterback T."/>
            <person name="Reidmuller S."/>
            <person name="Feldblyum T."/>
            <person name="Hsiao J."/>
            <person name="Zismann V."/>
            <person name="Iobst S."/>
            <person name="de Vazeille A.R."/>
            <person name="Buell C.R."/>
            <person name="Ying K."/>
            <person name="Li Y."/>
            <person name="Lu T."/>
            <person name="Huang Y."/>
            <person name="Zhao Q."/>
            <person name="Feng Q."/>
            <person name="Zhang L."/>
            <person name="Zhu J."/>
            <person name="Weng Q."/>
            <person name="Mu J."/>
            <person name="Lu Y."/>
            <person name="Fan D."/>
            <person name="Liu Y."/>
            <person name="Guan J."/>
            <person name="Zhang Y."/>
            <person name="Yu S."/>
            <person name="Liu X."/>
            <person name="Zhang Y."/>
            <person name="Hong G."/>
            <person name="Han B."/>
            <person name="Choisne N."/>
            <person name="Demange N."/>
            <person name="Orjeda G."/>
            <person name="Samain S."/>
            <person name="Cattolico L."/>
            <person name="Pelletier E."/>
            <person name="Couloux A."/>
            <person name="Segurens B."/>
            <person name="Wincker P."/>
            <person name="D'Hont A."/>
            <person name="Scarpelli C."/>
            <person name="Weissenbach J."/>
            <person name="Salanoubat M."/>
            <person name="Quetier F."/>
            <person name="Yu Y."/>
            <person name="Kim H.R."/>
            <person name="Rambo T."/>
            <person name="Currie J."/>
            <person name="Collura K."/>
            <person name="Luo M."/>
            <person name="Yang T."/>
            <person name="Ammiraju J.S.S."/>
            <person name="Engler F."/>
            <person name="Soderlund C."/>
            <person name="Wing R.A."/>
            <person name="Palmer L.E."/>
            <person name="de la Bastide M."/>
            <person name="Spiegel L."/>
            <person name="Nascimento L."/>
            <person name="Zutavern T."/>
            <person name="O'Shaughnessy A."/>
            <person name="Dike S."/>
            <person name="Dedhia N."/>
            <person name="Preston R."/>
            <person name="Balija V."/>
            <person name="McCombie W.R."/>
            <person name="Chow T."/>
            <person name="Chen H."/>
            <person name="Chung M."/>
            <person name="Chen C."/>
            <person name="Shaw J."/>
            <person name="Wu H."/>
            <person name="Hsiao K."/>
            <person name="Chao Y."/>
            <person name="Chu M."/>
            <person name="Cheng C."/>
            <person name="Hour A."/>
            <person name="Lee P."/>
            <person name="Lin S."/>
            <person name="Lin Y."/>
            <person name="Liou J."/>
            <person name="Liu S."/>
            <person name="Hsing Y."/>
            <person name="Raghuvanshi S."/>
            <person name="Mohanty A."/>
            <person name="Bharti A.K."/>
            <person name="Gaur A."/>
            <person name="Gupta V."/>
            <person name="Kumar D."/>
            <person name="Ravi V."/>
            <person name="Vij S."/>
            <person name="Kapur A."/>
            <person name="Khurana P."/>
            <person name="Khurana P."/>
            <person name="Khurana J.P."/>
            <person name="Tyagi A.K."/>
            <person name="Gaikwad K."/>
            <person name="Singh A."/>
            <person name="Dalal V."/>
            <person name="Srivastava S."/>
            <person name="Dixit A."/>
            <person name="Pal A.K."/>
            <person name="Ghazi I.A."/>
            <person name="Yadav M."/>
            <person name="Pandit A."/>
            <person name="Bhargava A."/>
            <person name="Sureshbabu K."/>
            <person name="Batra K."/>
            <person name="Sharma T.R."/>
            <person name="Mohapatra T."/>
            <person name="Singh N.K."/>
            <person name="Messing J."/>
            <person name="Nelson A.B."/>
            <person name="Fuks G."/>
            <person name="Kavchok S."/>
            <person name="Keizer G."/>
            <person name="Linton E."/>
            <person name="Llaca V."/>
            <person name="Song R."/>
            <person name="Tanyolac B."/>
            <person name="Young S."/>
            <person name="Ho-Il K."/>
            <person name="Hahn J.H."/>
            <person name="Sangsakoo G."/>
            <person name="Vanavichit A."/>
            <person name="de Mattos Luiz.A.T."/>
            <person name="Zimmer P.D."/>
            <person name="Malone G."/>
            <person name="Dellagostin O."/>
            <person name="de Oliveira A.C."/>
            <person name="Bevan M."/>
            <person name="Bancroft I."/>
            <person name="Minx P."/>
            <person name="Cordum H."/>
            <person name="Wilson R."/>
            <person name="Cheng Z."/>
            <person name="Jin W."/>
            <person name="Jiang J."/>
            <person name="Leong S.A."/>
            <person name="Iwama H."/>
            <person name="Gojobori T."/>
            <person name="Itoh T."/>
            <person name="Niimura Y."/>
            <person name="Fujii Y."/>
            <person name="Habara T."/>
            <person name="Sakai H."/>
            <person name="Sato Y."/>
            <person name="Wilson G."/>
            <person name="Kumar K."/>
            <person name="McCouch S."/>
            <person name="Juretic N."/>
            <person name="Hoen D."/>
            <person name="Wright S."/>
            <person name="Bruskiewich R."/>
            <person name="Bureau T."/>
            <person name="Miyao A."/>
            <person name="Hirochika H."/>
            <person name="Nishikawa T."/>
            <person name="Kadowaki K."/>
            <person name="Sugiura M."/>
            <person name="Burr B."/>
            <person name="Sasaki T."/>
        </authorList>
    </citation>
    <scope>NUCLEOTIDE SEQUENCE [LARGE SCALE GENOMIC DNA]</scope>
    <source>
        <strain evidence="2">cv. Nipponbare</strain>
    </source>
</reference>
<organism evidence="1 2">
    <name type="scientific">Oryza sativa subsp. japonica</name>
    <name type="common">Rice</name>
    <dbReference type="NCBI Taxonomy" id="39947"/>
    <lineage>
        <taxon>Eukaryota</taxon>
        <taxon>Viridiplantae</taxon>
        <taxon>Streptophyta</taxon>
        <taxon>Embryophyta</taxon>
        <taxon>Tracheophyta</taxon>
        <taxon>Spermatophyta</taxon>
        <taxon>Magnoliopsida</taxon>
        <taxon>Liliopsida</taxon>
        <taxon>Poales</taxon>
        <taxon>Poaceae</taxon>
        <taxon>BOP clade</taxon>
        <taxon>Oryzoideae</taxon>
        <taxon>Oryzeae</taxon>
        <taxon>Oryzinae</taxon>
        <taxon>Oryza</taxon>
        <taxon>Oryza sativa</taxon>
    </lineage>
</organism>
<dbReference type="InParanoid" id="A0A0P0WVL9"/>
<reference evidence="1 2" key="2">
    <citation type="journal article" date="2013" name="Plant Cell Physiol.">
        <title>Rice Annotation Project Database (RAP-DB): an integrative and interactive database for rice genomics.</title>
        <authorList>
            <person name="Sakai H."/>
            <person name="Lee S.S."/>
            <person name="Tanaka T."/>
            <person name="Numa H."/>
            <person name="Kim J."/>
            <person name="Kawahara Y."/>
            <person name="Wakimoto H."/>
            <person name="Yang C.C."/>
            <person name="Iwamoto M."/>
            <person name="Abe T."/>
            <person name="Yamada Y."/>
            <person name="Muto A."/>
            <person name="Inokuchi H."/>
            <person name="Ikemura T."/>
            <person name="Matsumoto T."/>
            <person name="Sasaki T."/>
            <person name="Itoh T."/>
        </authorList>
    </citation>
    <scope>NUCLEOTIDE SEQUENCE [LARGE SCALE GENOMIC DNA]</scope>
    <source>
        <strain evidence="2">cv. Nipponbare</strain>
    </source>
</reference>
<reference evidence="1 2" key="3">
    <citation type="journal article" date="2013" name="Rice">
        <title>Improvement of the Oryza sativa Nipponbare reference genome using next generation sequence and optical map data.</title>
        <authorList>
            <person name="Kawahara Y."/>
            <person name="de la Bastide M."/>
            <person name="Hamilton J.P."/>
            <person name="Kanamori H."/>
            <person name="McCombie W.R."/>
            <person name="Ouyang S."/>
            <person name="Schwartz D.C."/>
            <person name="Tanaka T."/>
            <person name="Wu J."/>
            <person name="Zhou S."/>
            <person name="Childs K.L."/>
            <person name="Davidson R.M."/>
            <person name="Lin H."/>
            <person name="Quesada-Ocampo L."/>
            <person name="Vaillancourt B."/>
            <person name="Sakai H."/>
            <person name="Lee S.S."/>
            <person name="Kim J."/>
            <person name="Numa H."/>
            <person name="Itoh T."/>
            <person name="Buell C.R."/>
            <person name="Matsumoto T."/>
        </authorList>
    </citation>
    <scope>NUCLEOTIDE SEQUENCE [LARGE SCALE GENOMIC DNA]</scope>
    <source>
        <strain evidence="2">cv. Nipponbare</strain>
    </source>
</reference>